<evidence type="ECO:0000313" key="3">
    <source>
        <dbReference type="EMBL" id="ODV71128.1"/>
    </source>
</evidence>
<organism evidence="2 4">
    <name type="scientific">Cyberlindnera jadinii (strain ATCC 18201 / CBS 1600 / BCRC 20928 / JCM 3617 / NBRC 0987 / NRRL Y-1542)</name>
    <name type="common">Torula yeast</name>
    <name type="synonym">Candida utilis</name>
    <dbReference type="NCBI Taxonomy" id="983966"/>
    <lineage>
        <taxon>Eukaryota</taxon>
        <taxon>Fungi</taxon>
        <taxon>Dikarya</taxon>
        <taxon>Ascomycota</taxon>
        <taxon>Saccharomycotina</taxon>
        <taxon>Saccharomycetes</taxon>
        <taxon>Phaffomycetales</taxon>
        <taxon>Phaffomycetaceae</taxon>
        <taxon>Cyberlindnera</taxon>
    </lineage>
</organism>
<gene>
    <name evidence="2" type="ORF">BN1211_4927</name>
    <name evidence="3" type="ORF">CYBJADRAFT_169670</name>
</gene>
<dbReference type="Proteomes" id="UP000094389">
    <property type="component" value="Unassembled WGS sequence"/>
</dbReference>
<dbReference type="GeneID" id="30990285"/>
<keyword evidence="1" id="KW-0472">Membrane</keyword>
<protein>
    <submittedName>
        <fullName evidence="2">Uncharacterized protein</fullName>
    </submittedName>
</protein>
<evidence type="ECO:0000256" key="1">
    <source>
        <dbReference type="SAM" id="Phobius"/>
    </source>
</evidence>
<dbReference type="AlphaFoldDB" id="A0A0H5C863"/>
<dbReference type="EMBL" id="KV453944">
    <property type="protein sequence ID" value="ODV71128.1"/>
    <property type="molecule type" value="Genomic_DNA"/>
</dbReference>
<keyword evidence="5" id="KW-1185">Reference proteome</keyword>
<proteinExistence type="predicted"/>
<evidence type="ECO:0000313" key="2">
    <source>
        <dbReference type="EMBL" id="CEP24177.1"/>
    </source>
</evidence>
<reference evidence="4" key="2">
    <citation type="journal article" date="2015" name="J. Biotechnol.">
        <title>The structure of the Cyberlindnera jadinii genome and its relation to Candida utilis analyzed by the occurrence of single nucleotide polymorphisms.</title>
        <authorList>
            <person name="Rupp O."/>
            <person name="Brinkrolf K."/>
            <person name="Buerth C."/>
            <person name="Kunigo M."/>
            <person name="Schneider J."/>
            <person name="Jaenicke S."/>
            <person name="Goesmann A."/>
            <person name="Puehler A."/>
            <person name="Jaeger K.-E."/>
            <person name="Ernst J.F."/>
        </authorList>
    </citation>
    <scope>NUCLEOTIDE SEQUENCE [LARGE SCALE GENOMIC DNA]</scope>
    <source>
        <strain evidence="4">ATCC 18201 / CBS 1600 / BCRC 20928 / JCM 3617 / NBRC 0987 / NRRL Y-1542</strain>
    </source>
</reference>
<evidence type="ECO:0000313" key="4">
    <source>
        <dbReference type="Proteomes" id="UP000038830"/>
    </source>
</evidence>
<dbReference type="EMBL" id="CDQK01000005">
    <property type="protein sequence ID" value="CEP24177.1"/>
    <property type="molecule type" value="Genomic_DNA"/>
</dbReference>
<dbReference type="RefSeq" id="XP_020068167.1">
    <property type="nucleotide sequence ID" value="XM_020215889.1"/>
</dbReference>
<reference evidence="2" key="1">
    <citation type="submission" date="2014-12" db="EMBL/GenBank/DDBJ databases">
        <authorList>
            <person name="Jaenicke S."/>
        </authorList>
    </citation>
    <scope>NUCLEOTIDE SEQUENCE [LARGE SCALE GENOMIC DNA]</scope>
    <source>
        <strain evidence="2">CBS1600</strain>
    </source>
</reference>
<reference evidence="3 5" key="3">
    <citation type="journal article" date="2016" name="Proc. Natl. Acad. Sci. U.S.A.">
        <title>Comparative genomics of biotechnologically important yeasts.</title>
        <authorList>
            <person name="Riley R."/>
            <person name="Haridas S."/>
            <person name="Wolfe K.H."/>
            <person name="Lopes M.R."/>
            <person name="Hittinger C.T."/>
            <person name="Goeker M."/>
            <person name="Salamov A.A."/>
            <person name="Wisecaver J.H."/>
            <person name="Long T.M."/>
            <person name="Calvey C.H."/>
            <person name="Aerts A.L."/>
            <person name="Barry K.W."/>
            <person name="Choi C."/>
            <person name="Clum A."/>
            <person name="Coughlan A.Y."/>
            <person name="Deshpande S."/>
            <person name="Douglass A.P."/>
            <person name="Hanson S.J."/>
            <person name="Klenk H.-P."/>
            <person name="LaButti K.M."/>
            <person name="Lapidus A."/>
            <person name="Lindquist E.A."/>
            <person name="Lipzen A.M."/>
            <person name="Meier-Kolthoff J.P."/>
            <person name="Ohm R.A."/>
            <person name="Otillar R.P."/>
            <person name="Pangilinan J.L."/>
            <person name="Peng Y."/>
            <person name="Rokas A."/>
            <person name="Rosa C.A."/>
            <person name="Scheuner C."/>
            <person name="Sibirny A.A."/>
            <person name="Slot J.C."/>
            <person name="Stielow J.B."/>
            <person name="Sun H."/>
            <person name="Kurtzman C.P."/>
            <person name="Blackwell M."/>
            <person name="Grigoriev I.V."/>
            <person name="Jeffries T.W."/>
        </authorList>
    </citation>
    <scope>NUCLEOTIDE SEQUENCE [LARGE SCALE GENOMIC DNA]</scope>
    <source>
        <strain evidence="5">ATCC 18201 / CBS 1600 / BCRC 20928 / JCM 3617 / NBRC 0987 / NRRL Y-1542</strain>
        <strain evidence="3">NRRL Y-1542</strain>
    </source>
</reference>
<feature type="transmembrane region" description="Helical" evidence="1">
    <location>
        <begin position="6"/>
        <end position="28"/>
    </location>
</feature>
<keyword evidence="1" id="KW-1133">Transmembrane helix</keyword>
<name>A0A0H5C863_CYBJN</name>
<sequence length="82" mass="9289">MLTPVFKSAAVGFVTGSTVPLLVTTLYLMPQHQYSEQQELNWLKRIVGVLTWQVKKLEARQLGIDTAKLSEGYRDGLYWAGF</sequence>
<dbReference type="Proteomes" id="UP000038830">
    <property type="component" value="Unassembled WGS sequence"/>
</dbReference>
<evidence type="ECO:0000313" key="5">
    <source>
        <dbReference type="Proteomes" id="UP000094389"/>
    </source>
</evidence>
<accession>A0A0H5C863</accession>
<accession>A0A1E4RV57</accession>
<keyword evidence="1" id="KW-0812">Transmembrane</keyword>